<organism evidence="1 2">
    <name type="scientific">Paenibacillus piri</name>
    <dbReference type="NCBI Taxonomy" id="2547395"/>
    <lineage>
        <taxon>Bacteria</taxon>
        <taxon>Bacillati</taxon>
        <taxon>Bacillota</taxon>
        <taxon>Bacilli</taxon>
        <taxon>Bacillales</taxon>
        <taxon>Paenibacillaceae</taxon>
        <taxon>Paenibacillus</taxon>
    </lineage>
</organism>
<protein>
    <submittedName>
        <fullName evidence="1">Spore coat associated protein CotJA</fullName>
    </submittedName>
</protein>
<dbReference type="Pfam" id="PF11007">
    <property type="entry name" value="CotJA"/>
    <property type="match status" value="1"/>
</dbReference>
<gene>
    <name evidence="1" type="ORF">E1757_03235</name>
</gene>
<comment type="caution">
    <text evidence="1">The sequence shown here is derived from an EMBL/GenBank/DDBJ whole genome shotgun (WGS) entry which is preliminary data.</text>
</comment>
<sequence length="72" mass="8640">MYSQVKAWYPYVSPFDPCPPIRIKTYSTPPQLYIPFQPMNLPQFTPQEALMKGTLWPMLYSPYESKYQTWKE</sequence>
<dbReference type="AlphaFoldDB" id="A0A4V2ZUE8"/>
<dbReference type="Proteomes" id="UP000295636">
    <property type="component" value="Unassembled WGS sequence"/>
</dbReference>
<dbReference type="InterPro" id="IPR020256">
    <property type="entry name" value="Spore_coat_CotJA"/>
</dbReference>
<keyword evidence="2" id="KW-1185">Reference proteome</keyword>
<dbReference type="EMBL" id="SMRT01000001">
    <property type="protein sequence ID" value="TDG00655.1"/>
    <property type="molecule type" value="Genomic_DNA"/>
</dbReference>
<dbReference type="OrthoDB" id="2376696at2"/>
<accession>A0A4V2ZUE8</accession>
<reference evidence="1 2" key="1">
    <citation type="submission" date="2019-03" db="EMBL/GenBank/DDBJ databases">
        <title>This is whole genome sequence of Paenibacillus sp MS74 strain.</title>
        <authorList>
            <person name="Trinh H.N."/>
        </authorList>
    </citation>
    <scope>NUCLEOTIDE SEQUENCE [LARGE SCALE GENOMIC DNA]</scope>
    <source>
        <strain evidence="1 2">MS74</strain>
    </source>
</reference>
<dbReference type="RefSeq" id="WP_133225366.1">
    <property type="nucleotide sequence ID" value="NZ_SMRT01000001.1"/>
</dbReference>
<evidence type="ECO:0000313" key="1">
    <source>
        <dbReference type="EMBL" id="TDG00655.1"/>
    </source>
</evidence>
<name>A0A4V2ZUE8_9BACL</name>
<proteinExistence type="predicted"/>
<evidence type="ECO:0000313" key="2">
    <source>
        <dbReference type="Proteomes" id="UP000295636"/>
    </source>
</evidence>